<proteinExistence type="predicted"/>
<evidence type="ECO:0000313" key="3">
    <source>
        <dbReference type="Proteomes" id="UP000199600"/>
    </source>
</evidence>
<dbReference type="EMBL" id="FLQY01000124">
    <property type="protein sequence ID" value="SBT07164.1"/>
    <property type="molecule type" value="Genomic_DNA"/>
</dbReference>
<gene>
    <name evidence="2" type="ORF">PROAA_210042</name>
</gene>
<feature type="region of interest" description="Disordered" evidence="1">
    <location>
        <begin position="1"/>
        <end position="31"/>
    </location>
</feature>
<dbReference type="Proteomes" id="UP000199600">
    <property type="component" value="Unassembled WGS sequence"/>
</dbReference>
<reference evidence="2 3" key="1">
    <citation type="submission" date="2016-06" db="EMBL/GenBank/DDBJ databases">
        <authorList>
            <person name="Kjaerup R.B."/>
            <person name="Dalgaard T.S."/>
            <person name="Juul-Madsen H.R."/>
        </authorList>
    </citation>
    <scope>NUCLEOTIDE SEQUENCE [LARGE SCALE GENOMIC DNA]</scope>
    <source>
        <strain evidence="2">2</strain>
    </source>
</reference>
<accession>A0A1A8XPQ8</accession>
<evidence type="ECO:0000256" key="1">
    <source>
        <dbReference type="SAM" id="MobiDB-lite"/>
    </source>
</evidence>
<organism evidence="2 3">
    <name type="scientific">Candidatus Propionivibrio aalborgensis</name>
    <dbReference type="NCBI Taxonomy" id="1860101"/>
    <lineage>
        <taxon>Bacteria</taxon>
        <taxon>Pseudomonadati</taxon>
        <taxon>Pseudomonadota</taxon>
        <taxon>Betaproteobacteria</taxon>
        <taxon>Rhodocyclales</taxon>
        <taxon>Rhodocyclaceae</taxon>
        <taxon>Propionivibrio</taxon>
    </lineage>
</organism>
<protein>
    <submittedName>
        <fullName evidence="2">Uncharacterized protein</fullName>
    </submittedName>
</protein>
<dbReference type="AlphaFoldDB" id="A0A1A8XPQ8"/>
<evidence type="ECO:0000313" key="2">
    <source>
        <dbReference type="EMBL" id="SBT07164.1"/>
    </source>
</evidence>
<sequence length="83" mass="9015">MRNHCSDAWSGVHASSARKRKNFNGEGGMADEKLHESVLAVSAPPQKGLRGRHRGQVCPGSSRPALALRLITHHGRTGRIHTD</sequence>
<name>A0A1A8XPQ8_9RHOO</name>
<keyword evidence="3" id="KW-1185">Reference proteome</keyword>